<accession>A0A3Q9KE06</accession>
<dbReference type="SUPFAM" id="SSF56112">
    <property type="entry name" value="Protein kinase-like (PK-like)"/>
    <property type="match status" value="1"/>
</dbReference>
<name>A0A3Q9KE06_9ACTN</name>
<dbReference type="Proteomes" id="UP000275579">
    <property type="component" value="Chromosome"/>
</dbReference>
<protein>
    <submittedName>
        <fullName evidence="1">Phosphotransferase</fullName>
    </submittedName>
</protein>
<dbReference type="RefSeq" id="WP_127153555.1">
    <property type="nucleotide sequence ID" value="NZ_CP029042.1"/>
</dbReference>
<dbReference type="AlphaFoldDB" id="A0A3Q9KE06"/>
<evidence type="ECO:0000313" key="1">
    <source>
        <dbReference type="EMBL" id="AZS74757.1"/>
    </source>
</evidence>
<dbReference type="EMBL" id="CP029042">
    <property type="protein sequence ID" value="AZS74757.1"/>
    <property type="molecule type" value="Genomic_DNA"/>
</dbReference>
<dbReference type="GO" id="GO:0016740">
    <property type="term" value="F:transferase activity"/>
    <property type="evidence" value="ECO:0007669"/>
    <property type="project" value="UniProtKB-KW"/>
</dbReference>
<proteinExistence type="predicted"/>
<keyword evidence="1" id="KW-0808">Transferase</keyword>
<gene>
    <name evidence="1" type="ORF">DDE74_30865</name>
</gene>
<sequence length="262" mass="28961">MSPIDNEALWTLVRPYTGEQHEVQPTTRGNGSDVTALVNCDDGPVFVKACRNSPGGRRASIIRERLVNPYVRPVSPALQWHAADDEWIALGFEVIEGRSSDFTPESRDLPDVVGIVEQIGELPLPGKADEWQETRWDRFADEADAQLFRGKTLLFTDINPDNLMIGYGRAWAVDWSWPTHGAAFIDPSCLIVQLIAAGHTPESAEYWAGSCKGWTDADTRAIDAFAAATALMNRAFAERNPDAAWLGAMADAAQAWVDHRKR</sequence>
<organism evidence="1 2">
    <name type="scientific">Streptomyces lydicus</name>
    <dbReference type="NCBI Taxonomy" id="47763"/>
    <lineage>
        <taxon>Bacteria</taxon>
        <taxon>Bacillati</taxon>
        <taxon>Actinomycetota</taxon>
        <taxon>Actinomycetes</taxon>
        <taxon>Kitasatosporales</taxon>
        <taxon>Streptomycetaceae</taxon>
        <taxon>Streptomyces</taxon>
    </lineage>
</organism>
<reference evidence="1 2" key="1">
    <citation type="submission" date="2018-04" db="EMBL/GenBank/DDBJ databases">
        <title>Complete genome sequences of Streptomyces lydicus strain WYEC and characterization of antagonistic properties of biological control agents.</title>
        <authorList>
            <person name="Mariita R.M."/>
            <person name="Sello J.K."/>
        </authorList>
    </citation>
    <scope>NUCLEOTIDE SEQUENCE [LARGE SCALE GENOMIC DNA]</scope>
    <source>
        <strain evidence="1 2">WYEC 108</strain>
    </source>
</reference>
<dbReference type="InterPro" id="IPR011009">
    <property type="entry name" value="Kinase-like_dom_sf"/>
</dbReference>
<evidence type="ECO:0000313" key="2">
    <source>
        <dbReference type="Proteomes" id="UP000275579"/>
    </source>
</evidence>